<proteinExistence type="inferred from homology"/>
<comment type="similarity">
    <text evidence="2 3">Belongs to the YPI1 family.</text>
</comment>
<dbReference type="GO" id="GO:0004865">
    <property type="term" value="F:protein serine/threonine phosphatase inhibitor activity"/>
    <property type="evidence" value="ECO:0007669"/>
    <property type="project" value="UniProtKB-UniRule"/>
</dbReference>
<dbReference type="PANTHER" id="PTHR20835:SF0">
    <property type="entry name" value="E3 UBIQUITIN-PROTEIN LIGASE PPP1R11"/>
    <property type="match status" value="1"/>
</dbReference>
<dbReference type="GO" id="GO:0008157">
    <property type="term" value="F:protein phosphatase 1 binding"/>
    <property type="evidence" value="ECO:0007669"/>
    <property type="project" value="TreeGrafter"/>
</dbReference>
<evidence type="ECO:0000313" key="5">
    <source>
        <dbReference type="EMBL" id="ODH26201.1"/>
    </source>
</evidence>
<dbReference type="EMBL" id="LZYO01000196">
    <property type="protein sequence ID" value="ODH26201.1"/>
    <property type="molecule type" value="Genomic_DNA"/>
</dbReference>
<feature type="region of interest" description="Disordered" evidence="4">
    <location>
        <begin position="88"/>
        <end position="215"/>
    </location>
</feature>
<dbReference type="PANTHER" id="PTHR20835">
    <property type="entry name" value="E3 UBIQUITIN-PROTEIN LIGASE PPP1R11-RELATED"/>
    <property type="match status" value="1"/>
</dbReference>
<dbReference type="VEuPathDB" id="FungiDB:PADG_02375"/>
<gene>
    <name evidence="5" type="ORF">ACO22_04749</name>
</gene>
<evidence type="ECO:0000256" key="4">
    <source>
        <dbReference type="SAM" id="MobiDB-lite"/>
    </source>
</evidence>
<protein>
    <recommendedName>
        <fullName evidence="3">Type 1 phosphatases regulator</fullName>
    </recommendedName>
</protein>
<feature type="compositionally biased region" description="Low complexity" evidence="4">
    <location>
        <begin position="94"/>
        <end position="103"/>
    </location>
</feature>
<feature type="compositionally biased region" description="Basic and acidic residues" evidence="4">
    <location>
        <begin position="131"/>
        <end position="141"/>
    </location>
</feature>
<sequence length="215" mass="23288">MSRGRGATMLRSRGGGIVAQVETVAGEEEQQQNRIMGRLTLRAAADTGVQAETEVGEASRRRIRWAEDVVDNEGLGRKSSKVCCIFHKTRPVGESSSESSSDSSSDDSDSDSDLDTGEARMANDHGLSNRNPRDRQRDLSCNHHGPQSDGPSEQGEHGDGTGGGDDNVSDNDSCGREPSNGGGSGKTDKPKRIRVHRRPRPNAYERVPKRHPKKE</sequence>
<feature type="compositionally biased region" description="Basic residues" evidence="4">
    <location>
        <begin position="189"/>
        <end position="200"/>
    </location>
</feature>
<dbReference type="GO" id="GO:0005634">
    <property type="term" value="C:nucleus"/>
    <property type="evidence" value="ECO:0007669"/>
    <property type="project" value="UniProtKB-SubCell"/>
</dbReference>
<name>A0A1D2JC85_PARBR</name>
<dbReference type="Proteomes" id="UP000242814">
    <property type="component" value="Unassembled WGS sequence"/>
</dbReference>
<keyword evidence="3" id="KW-0539">Nucleus</keyword>
<comment type="caution">
    <text evidence="5">The sequence shown here is derived from an EMBL/GenBank/DDBJ whole genome shotgun (WGS) entry which is preliminary data.</text>
</comment>
<evidence type="ECO:0000256" key="3">
    <source>
        <dbReference type="RuleBase" id="RU367162"/>
    </source>
</evidence>
<reference evidence="5 6" key="1">
    <citation type="submission" date="2016-06" db="EMBL/GenBank/DDBJ databases">
        <authorList>
            <person name="Kjaerup R.B."/>
            <person name="Dalgaard T.S."/>
            <person name="Juul-Madsen H.R."/>
        </authorList>
    </citation>
    <scope>NUCLEOTIDE SEQUENCE [LARGE SCALE GENOMIC DNA]</scope>
    <source>
        <strain evidence="5 6">Pb300</strain>
    </source>
</reference>
<comment type="subcellular location">
    <subcellularLocation>
        <location evidence="3">Nucleus</location>
    </subcellularLocation>
</comment>
<accession>A0A1D2JC85</accession>
<dbReference type="InterPro" id="IPR011107">
    <property type="entry name" value="PPI_Ypi1"/>
</dbReference>
<evidence type="ECO:0000313" key="6">
    <source>
        <dbReference type="Proteomes" id="UP000242814"/>
    </source>
</evidence>
<comment type="function">
    <text evidence="1 3">Regulator of type 1 phosphatases which maintains protein phosphatase activity under strict control.</text>
</comment>
<dbReference type="VEuPathDB" id="FungiDB:PABG_06596"/>
<organism evidence="5 6">
    <name type="scientific">Paracoccidioides brasiliensis</name>
    <dbReference type="NCBI Taxonomy" id="121759"/>
    <lineage>
        <taxon>Eukaryota</taxon>
        <taxon>Fungi</taxon>
        <taxon>Dikarya</taxon>
        <taxon>Ascomycota</taxon>
        <taxon>Pezizomycotina</taxon>
        <taxon>Eurotiomycetes</taxon>
        <taxon>Eurotiomycetidae</taxon>
        <taxon>Onygenales</taxon>
        <taxon>Ajellomycetaceae</taxon>
        <taxon>Paracoccidioides</taxon>
    </lineage>
</organism>
<feature type="compositionally biased region" description="Acidic residues" evidence="4">
    <location>
        <begin position="104"/>
        <end position="116"/>
    </location>
</feature>
<dbReference type="Pfam" id="PF07491">
    <property type="entry name" value="PPI_Ypi1"/>
    <property type="match status" value="1"/>
</dbReference>
<dbReference type="AlphaFoldDB" id="A0A1D2JC85"/>
<evidence type="ECO:0000256" key="1">
    <source>
        <dbReference type="ARBA" id="ARBA00003401"/>
    </source>
</evidence>
<evidence type="ECO:0000256" key="2">
    <source>
        <dbReference type="ARBA" id="ARBA00005605"/>
    </source>
</evidence>